<keyword evidence="3" id="KW-0106">Calcium</keyword>
<reference evidence="6 7" key="1">
    <citation type="journal article" date="2014" name="Int. J. Syst. Evol. Microbiol.">
        <title>Sneathiella chungangensis sp. nov., isolated from a marine sand, and emended description of the genus Sneathiella.</title>
        <authorList>
            <person name="Siamphan C."/>
            <person name="Kim H."/>
            <person name="Lee J.S."/>
            <person name="Kim W."/>
        </authorList>
    </citation>
    <scope>NUCLEOTIDE SEQUENCE [LARGE SCALE GENOMIC DNA]</scope>
    <source>
        <strain evidence="6 7">KCTC 32476</strain>
    </source>
</reference>
<keyword evidence="7" id="KW-1185">Reference proteome</keyword>
<organism evidence="6 7">
    <name type="scientific">Sneathiella chungangensis</name>
    <dbReference type="NCBI Taxonomy" id="1418234"/>
    <lineage>
        <taxon>Bacteria</taxon>
        <taxon>Pseudomonadati</taxon>
        <taxon>Pseudomonadota</taxon>
        <taxon>Alphaproteobacteria</taxon>
        <taxon>Sneathiellales</taxon>
        <taxon>Sneathiellaceae</taxon>
        <taxon>Sneathiella</taxon>
    </lineage>
</organism>
<feature type="domain" description="VWFA" evidence="5">
    <location>
        <begin position="932"/>
        <end position="1122"/>
    </location>
</feature>
<evidence type="ECO:0000256" key="3">
    <source>
        <dbReference type="ARBA" id="ARBA00022837"/>
    </source>
</evidence>
<evidence type="ECO:0000313" key="6">
    <source>
        <dbReference type="EMBL" id="MZR23086.1"/>
    </source>
</evidence>
<dbReference type="OrthoDB" id="6038785at2"/>
<dbReference type="InterPro" id="IPR006860">
    <property type="entry name" value="FecR"/>
</dbReference>
<accession>A0A845MIB9</accession>
<sequence>MKQNINSDLFGKSLADYQAPDDGPIRLGDEIKPLVAEFARDGVDLTLTSDTGDYITIHGYFSSGSGPDIISAGGARLPSDLVSKLAGPGPLAQSTGTQSDAGGPIGEITAMNGTVTARHADGTSEEMVERAAVYQGDVIETAAGSSFTIVFADDTQFSMGENGRTVLDEMIYNPSAGSGKFGVSLLQGVFSLVSGQIAKDNPENVDVRTPVGTIGIRGTSWSGNVKSIGEDSIFTLFTGAIVVTNEAGSQVLDIPNQSVIVTSFSTLPSVPFILTGEQLFNIYGEALRLINPEWFDNEDNFDPDKISPESGRRAHNGGGAGFQKFSDGAIDGGLSIGDLLKAAGLLDGTDLDRLNLLNGEELTGLGPQTSVNVVSVFDQASGNLQSFQVFINLDQPTNVPVTITYEIRAGSASQSDDGTPGGVDFVVNDGGNGVIVIPAGSTQASFSVSVVDDDVIENLEFFIVALTGATNADIDVTSSQALVVISDDDVGVVTLSDVTIGGESVGVGDGISVDEGAGVLTFELTLDKAVAPGVTVSVNYVIGGTTTSGADFTSATVQTATFFGGAAGLAPGATTTVTISLIDDPLFEGAETLTVAFVGGSSNATIAGGSEAITISVEDNDDPVIVDEGTPADVVEAEEGDSVEGASLGIAGGSGAISSLSFNAVQTDFNSVNLTSGGSPIVLSGLGTNMVTGSAAGQTIFTVTLNTDGTYDFSLLGPIDHLDGGGENIATIAFSLAITVVDVNNSTASGALTVEVDDSGPVLGVATNISVDEDDLPSGSDLTPESTTVTGTAAIDFGLDGPGAVALDISDLPVITSAGDPVTYSLTTLGDGVTQHLTATAVPTAGAPRPVFVLEFGPNGNGDDYGYTLTLNDVVDHPGAGEDALVLPFSYSVTDQDGTVATGSFTASIVDDVPIASPDAVELPAPSLPTYNLVFVLDTSGSMSSVVTGSSQTRIQVLREAVSNVLGEYQQVSSNLNITIIAFAAGSSVVFEGSSVSAAQDFVEDTGNLVPSGLTNYAAAIADTEDGAQGVISEQLNDTSLDGYATTVYFISDGTPSSGLDVPTSPTNAWQQFVDNNSIEVVAVGLGTGVSTTELDKVENAGDDPTILVDPNDLGTVLVDSIPVVESDNVVSSGSVDRLGADGGMLTSVIHDGTEYDIPQNGDPLIIETSLGGSLSIDAAGNYTYSAPDQVDPGEMESFEYVITDGDNDTSSASLTFTFVEDGLGGFAAFAAFALVPNVIDGTGQGEQLFGTIGSEFISGFGGDDFLQGNGGNDTLSGGEGADVYMFTPVDTGDVTIVDFNVAEDSINLDQIFDDLGIFVEDRGRGEAWELSDIGGKATLTLMVGNGPSIVIDNYVNPDIQVLDDIAAKIVVDES</sequence>
<dbReference type="Gene3D" id="2.60.120.1440">
    <property type="match status" value="1"/>
</dbReference>
<dbReference type="GO" id="GO:0007154">
    <property type="term" value="P:cell communication"/>
    <property type="evidence" value="ECO:0007669"/>
    <property type="project" value="InterPro"/>
</dbReference>
<dbReference type="SUPFAM" id="SSF53300">
    <property type="entry name" value="vWA-like"/>
    <property type="match status" value="1"/>
</dbReference>
<gene>
    <name evidence="6" type="ORF">GQF03_12185</name>
</gene>
<dbReference type="InterPro" id="IPR001343">
    <property type="entry name" value="Hemolysn_Ca-bd"/>
</dbReference>
<dbReference type="InterPro" id="IPR002035">
    <property type="entry name" value="VWF_A"/>
</dbReference>
<dbReference type="PANTHER" id="PTHR38731">
    <property type="entry name" value="LIPL45-RELATED LIPOPROTEIN-RELATED"/>
    <property type="match status" value="1"/>
</dbReference>
<proteinExistence type="predicted"/>
<dbReference type="PROSITE" id="PS00330">
    <property type="entry name" value="HEMOLYSIN_CALCIUM"/>
    <property type="match status" value="1"/>
</dbReference>
<comment type="caution">
    <text evidence="6">The sequence shown here is derived from an EMBL/GenBank/DDBJ whole genome shotgun (WGS) entry which is preliminary data.</text>
</comment>
<dbReference type="Pfam" id="PF03160">
    <property type="entry name" value="Calx-beta"/>
    <property type="match status" value="2"/>
</dbReference>
<dbReference type="EMBL" id="WTVA01000014">
    <property type="protein sequence ID" value="MZR23086.1"/>
    <property type="molecule type" value="Genomic_DNA"/>
</dbReference>
<dbReference type="SUPFAM" id="SSF51120">
    <property type="entry name" value="beta-Roll"/>
    <property type="match status" value="1"/>
</dbReference>
<dbReference type="Pfam" id="PF00353">
    <property type="entry name" value="HemolysinCabind"/>
    <property type="match status" value="1"/>
</dbReference>
<dbReference type="PANTHER" id="PTHR38731:SF1">
    <property type="entry name" value="FECR PROTEIN DOMAIN-CONTAINING PROTEIN"/>
    <property type="match status" value="1"/>
</dbReference>
<dbReference type="RefSeq" id="WP_161339561.1">
    <property type="nucleotide sequence ID" value="NZ_JBHSDG010000003.1"/>
</dbReference>
<dbReference type="InterPro" id="IPR018511">
    <property type="entry name" value="Hemolysin-typ_Ca-bd_CS"/>
</dbReference>
<dbReference type="Proteomes" id="UP000445696">
    <property type="component" value="Unassembled WGS sequence"/>
</dbReference>
<feature type="region of interest" description="Disordered" evidence="4">
    <location>
        <begin position="86"/>
        <end position="105"/>
    </location>
</feature>
<name>A0A845MIB9_9PROT</name>
<dbReference type="SMART" id="SM00327">
    <property type="entry name" value="VWA"/>
    <property type="match status" value="1"/>
</dbReference>
<evidence type="ECO:0000259" key="5">
    <source>
        <dbReference type="PROSITE" id="PS50234"/>
    </source>
</evidence>
<dbReference type="PROSITE" id="PS50234">
    <property type="entry name" value="VWFA"/>
    <property type="match status" value="1"/>
</dbReference>
<keyword evidence="2" id="KW-0677">Repeat</keyword>
<dbReference type="InterPro" id="IPR036465">
    <property type="entry name" value="vWFA_dom_sf"/>
</dbReference>
<dbReference type="GO" id="GO:0016020">
    <property type="term" value="C:membrane"/>
    <property type="evidence" value="ECO:0007669"/>
    <property type="project" value="InterPro"/>
</dbReference>
<dbReference type="Gene3D" id="2.60.40.2030">
    <property type="match status" value="2"/>
</dbReference>
<dbReference type="CDD" id="cd00198">
    <property type="entry name" value="vWFA"/>
    <property type="match status" value="1"/>
</dbReference>
<dbReference type="InterPro" id="IPR003644">
    <property type="entry name" value="Calx_beta"/>
</dbReference>
<dbReference type="Pfam" id="PF13519">
    <property type="entry name" value="VWA_2"/>
    <property type="match status" value="1"/>
</dbReference>
<dbReference type="Pfam" id="PF04773">
    <property type="entry name" value="FecR"/>
    <property type="match status" value="1"/>
</dbReference>
<evidence type="ECO:0000256" key="2">
    <source>
        <dbReference type="ARBA" id="ARBA00022737"/>
    </source>
</evidence>
<dbReference type="InterPro" id="IPR011049">
    <property type="entry name" value="Serralysin-like_metalloprot_C"/>
</dbReference>
<dbReference type="NCBIfam" id="TIGR03660">
    <property type="entry name" value="T1SS_rpt_143"/>
    <property type="match status" value="1"/>
</dbReference>
<evidence type="ECO:0000256" key="4">
    <source>
        <dbReference type="SAM" id="MobiDB-lite"/>
    </source>
</evidence>
<dbReference type="InterPro" id="IPR038081">
    <property type="entry name" value="CalX-like_sf"/>
</dbReference>
<dbReference type="Gene3D" id="3.40.50.410">
    <property type="entry name" value="von Willebrand factor, type A domain"/>
    <property type="match status" value="1"/>
</dbReference>
<keyword evidence="1" id="KW-0732">Signal</keyword>
<dbReference type="InterPro" id="IPR019959">
    <property type="entry name" value="T1SS-143_rpt-cont_dom"/>
</dbReference>
<dbReference type="SUPFAM" id="SSF141072">
    <property type="entry name" value="CalX-like"/>
    <property type="match status" value="2"/>
</dbReference>
<evidence type="ECO:0000313" key="7">
    <source>
        <dbReference type="Proteomes" id="UP000445696"/>
    </source>
</evidence>
<protein>
    <submittedName>
        <fullName evidence="6">VWA domain-containing protein</fullName>
    </submittedName>
</protein>
<dbReference type="GO" id="GO:0005509">
    <property type="term" value="F:calcium ion binding"/>
    <property type="evidence" value="ECO:0007669"/>
    <property type="project" value="InterPro"/>
</dbReference>
<evidence type="ECO:0000256" key="1">
    <source>
        <dbReference type="ARBA" id="ARBA00022729"/>
    </source>
</evidence>
<dbReference type="Gene3D" id="2.150.10.10">
    <property type="entry name" value="Serralysin-like metalloprotease, C-terminal"/>
    <property type="match status" value="1"/>
</dbReference>